<dbReference type="AlphaFoldDB" id="D8SS84"/>
<organism evidence="4">
    <name type="scientific">Selaginella moellendorffii</name>
    <name type="common">Spikemoss</name>
    <dbReference type="NCBI Taxonomy" id="88036"/>
    <lineage>
        <taxon>Eukaryota</taxon>
        <taxon>Viridiplantae</taxon>
        <taxon>Streptophyta</taxon>
        <taxon>Embryophyta</taxon>
        <taxon>Tracheophyta</taxon>
        <taxon>Lycopodiopsida</taxon>
        <taxon>Selaginellales</taxon>
        <taxon>Selaginellaceae</taxon>
        <taxon>Selaginella</taxon>
    </lineage>
</organism>
<evidence type="ECO:0000313" key="3">
    <source>
        <dbReference type="EMBL" id="EFJ12780.1"/>
    </source>
</evidence>
<evidence type="ECO:0000259" key="2">
    <source>
        <dbReference type="Pfam" id="PF07944"/>
    </source>
</evidence>
<dbReference type="InterPro" id="IPR012878">
    <property type="entry name" value="Beta-AFase-like_GH127_cat"/>
</dbReference>
<dbReference type="Gramene" id="EFJ12780">
    <property type="protein sequence ID" value="EFJ12780"/>
    <property type="gene ID" value="SELMODRAFT_425170"/>
</dbReference>
<dbReference type="InterPro" id="IPR010977">
    <property type="entry name" value="Aromatic_deC"/>
</dbReference>
<dbReference type="Pfam" id="PF07944">
    <property type="entry name" value="Beta-AFase-like_GH127_cat"/>
    <property type="match status" value="1"/>
</dbReference>
<accession>D8SS84</accession>
<name>D8SS84_SELML</name>
<evidence type="ECO:0000256" key="1">
    <source>
        <dbReference type="ARBA" id="ARBA00022793"/>
    </source>
</evidence>
<proteinExistence type="predicted"/>
<keyword evidence="1" id="KW-0210">Decarboxylase</keyword>
<gene>
    <name evidence="3" type="ORF">SELMODRAFT_425170</name>
</gene>
<dbReference type="STRING" id="88036.D8SS84"/>
<dbReference type="Gene3D" id="3.40.640.10">
    <property type="entry name" value="Type I PLP-dependent aspartate aminotransferase-like (Major domain)"/>
    <property type="match status" value="1"/>
</dbReference>
<keyword evidence="1" id="KW-0456">Lyase</keyword>
<sequence>MDEFCCAGHYLSATAKLWASTHNAEVKKRMDALVNILAECQAASRKSELPVNLFQFLSLELFQIMAGLDWKTRLKRRTKNNEALLGRSDFGNLAEGSQIRMWSLTVSTFDCSALWVKDSRLLTSVLSVIPECLRTKLWLVMRLYGATKLREHVRHHQLRLARHFEKLLESGPRFRLSKTGNTDKNFCYSAAL</sequence>
<dbReference type="GO" id="GO:0016831">
    <property type="term" value="F:carboxy-lyase activity"/>
    <property type="evidence" value="ECO:0007669"/>
    <property type="project" value="UniProtKB-KW"/>
</dbReference>
<evidence type="ECO:0000313" key="4">
    <source>
        <dbReference type="Proteomes" id="UP000001514"/>
    </source>
</evidence>
<dbReference type="InterPro" id="IPR015421">
    <property type="entry name" value="PyrdxlP-dep_Trfase_major"/>
</dbReference>
<dbReference type="InterPro" id="IPR015424">
    <property type="entry name" value="PyrdxlP-dep_Trfase"/>
</dbReference>
<dbReference type="PANTHER" id="PTHR11999:SF70">
    <property type="entry name" value="MIP05841P"/>
    <property type="match status" value="1"/>
</dbReference>
<dbReference type="Proteomes" id="UP000001514">
    <property type="component" value="Unassembled WGS sequence"/>
</dbReference>
<dbReference type="SUPFAM" id="SSF53383">
    <property type="entry name" value="PLP-dependent transferases"/>
    <property type="match status" value="1"/>
</dbReference>
<dbReference type="HOGENOM" id="CLU_1417352_0_0_1"/>
<protein>
    <recommendedName>
        <fullName evidence="2">Non-reducing end beta-L-arabinofuranosidase-like GH127 catalytic domain-containing protein</fullName>
    </recommendedName>
</protein>
<dbReference type="KEGG" id="smo:SELMODRAFT_425170"/>
<keyword evidence="4" id="KW-1185">Reference proteome</keyword>
<feature type="domain" description="Non-reducing end beta-L-arabinofuranosidase-like GH127 catalytic" evidence="2">
    <location>
        <begin position="7"/>
        <end position="42"/>
    </location>
</feature>
<dbReference type="PANTHER" id="PTHR11999">
    <property type="entry name" value="GROUP II PYRIDOXAL-5-PHOSPHATE DECARBOXYLASE"/>
    <property type="match status" value="1"/>
</dbReference>
<dbReference type="EMBL" id="GL377637">
    <property type="protein sequence ID" value="EFJ12780.1"/>
    <property type="molecule type" value="Genomic_DNA"/>
</dbReference>
<dbReference type="InParanoid" id="D8SS84"/>
<reference evidence="3 4" key="1">
    <citation type="journal article" date="2011" name="Science">
        <title>The Selaginella genome identifies genetic changes associated with the evolution of vascular plants.</title>
        <authorList>
            <person name="Banks J.A."/>
            <person name="Nishiyama T."/>
            <person name="Hasebe M."/>
            <person name="Bowman J.L."/>
            <person name="Gribskov M."/>
            <person name="dePamphilis C."/>
            <person name="Albert V.A."/>
            <person name="Aono N."/>
            <person name="Aoyama T."/>
            <person name="Ambrose B.A."/>
            <person name="Ashton N.W."/>
            <person name="Axtell M.J."/>
            <person name="Barker E."/>
            <person name="Barker M.S."/>
            <person name="Bennetzen J.L."/>
            <person name="Bonawitz N.D."/>
            <person name="Chapple C."/>
            <person name="Cheng C."/>
            <person name="Correa L.G."/>
            <person name="Dacre M."/>
            <person name="DeBarry J."/>
            <person name="Dreyer I."/>
            <person name="Elias M."/>
            <person name="Engstrom E.M."/>
            <person name="Estelle M."/>
            <person name="Feng L."/>
            <person name="Finet C."/>
            <person name="Floyd S.K."/>
            <person name="Frommer W.B."/>
            <person name="Fujita T."/>
            <person name="Gramzow L."/>
            <person name="Gutensohn M."/>
            <person name="Harholt J."/>
            <person name="Hattori M."/>
            <person name="Heyl A."/>
            <person name="Hirai T."/>
            <person name="Hiwatashi Y."/>
            <person name="Ishikawa M."/>
            <person name="Iwata M."/>
            <person name="Karol K.G."/>
            <person name="Koehler B."/>
            <person name="Kolukisaoglu U."/>
            <person name="Kubo M."/>
            <person name="Kurata T."/>
            <person name="Lalonde S."/>
            <person name="Li K."/>
            <person name="Li Y."/>
            <person name="Litt A."/>
            <person name="Lyons E."/>
            <person name="Manning G."/>
            <person name="Maruyama T."/>
            <person name="Michael T.P."/>
            <person name="Mikami K."/>
            <person name="Miyazaki S."/>
            <person name="Morinaga S."/>
            <person name="Murata T."/>
            <person name="Mueller-Roeber B."/>
            <person name="Nelson D.R."/>
            <person name="Obara M."/>
            <person name="Oguri Y."/>
            <person name="Olmstead R.G."/>
            <person name="Onodera N."/>
            <person name="Petersen B.L."/>
            <person name="Pils B."/>
            <person name="Prigge M."/>
            <person name="Rensing S.A."/>
            <person name="Riano-Pachon D.M."/>
            <person name="Roberts A.W."/>
            <person name="Sato Y."/>
            <person name="Scheller H.V."/>
            <person name="Schulz B."/>
            <person name="Schulz C."/>
            <person name="Shakirov E.V."/>
            <person name="Shibagaki N."/>
            <person name="Shinohara N."/>
            <person name="Shippen D.E."/>
            <person name="Soerensen I."/>
            <person name="Sotooka R."/>
            <person name="Sugimoto N."/>
            <person name="Sugita M."/>
            <person name="Sumikawa N."/>
            <person name="Tanurdzic M."/>
            <person name="Theissen G."/>
            <person name="Ulvskov P."/>
            <person name="Wakazuki S."/>
            <person name="Weng J.K."/>
            <person name="Willats W.W."/>
            <person name="Wipf D."/>
            <person name="Wolf P.G."/>
            <person name="Yang L."/>
            <person name="Zimmer A.D."/>
            <person name="Zhu Q."/>
            <person name="Mitros T."/>
            <person name="Hellsten U."/>
            <person name="Loque D."/>
            <person name="Otillar R."/>
            <person name="Salamov A."/>
            <person name="Schmutz J."/>
            <person name="Shapiro H."/>
            <person name="Lindquist E."/>
            <person name="Lucas S."/>
            <person name="Rokhsar D."/>
            <person name="Grigoriev I.V."/>
        </authorList>
    </citation>
    <scope>NUCLEOTIDE SEQUENCE [LARGE SCALE GENOMIC DNA]</scope>
</reference>
<dbReference type="eggNOG" id="KOG0628">
    <property type="taxonomic scope" value="Eukaryota"/>
</dbReference>